<sequence length="185" mass="20063">MAASARPGERATSFAVACSLLSCFVRQNGNAIAELGLRIQGEQRNPAPSAAKSALLRSGSFWSTGCGGRFRNLGFSFDSCWGRAVRSGRGLGLFGLETTFSGFEFRTPFSGFEQQTTLATINLLLGAEAEEAERRKETMELFPQSTGFGVKDAAAPRCVLLQYCYRCFTSCKSFSILVCATVVRY</sequence>
<dbReference type="OrthoDB" id="1937734at2759"/>
<gene>
    <name evidence="1" type="ORF">NCGR_LOCUS7629</name>
</gene>
<name>A0A811MSR9_9POAL</name>
<dbReference type="Proteomes" id="UP000604825">
    <property type="component" value="Unassembled WGS sequence"/>
</dbReference>
<keyword evidence="2" id="KW-1185">Reference proteome</keyword>
<evidence type="ECO:0000313" key="1">
    <source>
        <dbReference type="EMBL" id="CAD6211673.1"/>
    </source>
</evidence>
<accession>A0A811MSR9</accession>
<dbReference type="EMBL" id="CAJGYO010000002">
    <property type="protein sequence ID" value="CAD6211673.1"/>
    <property type="molecule type" value="Genomic_DNA"/>
</dbReference>
<organism evidence="1 2">
    <name type="scientific">Miscanthus lutarioriparius</name>
    <dbReference type="NCBI Taxonomy" id="422564"/>
    <lineage>
        <taxon>Eukaryota</taxon>
        <taxon>Viridiplantae</taxon>
        <taxon>Streptophyta</taxon>
        <taxon>Embryophyta</taxon>
        <taxon>Tracheophyta</taxon>
        <taxon>Spermatophyta</taxon>
        <taxon>Magnoliopsida</taxon>
        <taxon>Liliopsida</taxon>
        <taxon>Poales</taxon>
        <taxon>Poaceae</taxon>
        <taxon>PACMAD clade</taxon>
        <taxon>Panicoideae</taxon>
        <taxon>Andropogonodae</taxon>
        <taxon>Andropogoneae</taxon>
        <taxon>Saccharinae</taxon>
        <taxon>Miscanthus</taxon>
    </lineage>
</organism>
<reference evidence="1" key="1">
    <citation type="submission" date="2020-10" db="EMBL/GenBank/DDBJ databases">
        <authorList>
            <person name="Han B."/>
            <person name="Lu T."/>
            <person name="Zhao Q."/>
            <person name="Huang X."/>
            <person name="Zhao Y."/>
        </authorList>
    </citation>
    <scope>NUCLEOTIDE SEQUENCE</scope>
</reference>
<protein>
    <submittedName>
        <fullName evidence="1">Uncharacterized protein</fullName>
    </submittedName>
</protein>
<dbReference type="AlphaFoldDB" id="A0A811MSR9"/>
<dbReference type="PROSITE" id="PS51257">
    <property type="entry name" value="PROKAR_LIPOPROTEIN"/>
    <property type="match status" value="1"/>
</dbReference>
<comment type="caution">
    <text evidence="1">The sequence shown here is derived from an EMBL/GenBank/DDBJ whole genome shotgun (WGS) entry which is preliminary data.</text>
</comment>
<proteinExistence type="predicted"/>
<evidence type="ECO:0000313" key="2">
    <source>
        <dbReference type="Proteomes" id="UP000604825"/>
    </source>
</evidence>